<dbReference type="STRING" id="46680.GCA_000807755_04697"/>
<gene>
    <name evidence="3" type="ORF">CEG18_02050</name>
</gene>
<dbReference type="PROSITE" id="PS51257">
    <property type="entry name" value="PROKAR_LIPOPROTEIN"/>
    <property type="match status" value="1"/>
</dbReference>
<name>A0A246FEA8_PSENT</name>
<organism evidence="3 4">
    <name type="scientific">Pseudomonas nitroreducens</name>
    <dbReference type="NCBI Taxonomy" id="46680"/>
    <lineage>
        <taxon>Bacteria</taxon>
        <taxon>Pseudomonadati</taxon>
        <taxon>Pseudomonadota</taxon>
        <taxon>Gammaproteobacteria</taxon>
        <taxon>Pseudomonadales</taxon>
        <taxon>Pseudomonadaceae</taxon>
        <taxon>Pseudomonas</taxon>
    </lineage>
</organism>
<dbReference type="AlphaFoldDB" id="A0A246FEA8"/>
<keyword evidence="2" id="KW-0732">Signal</keyword>
<evidence type="ECO:0000313" key="3">
    <source>
        <dbReference type="EMBL" id="OWP52645.1"/>
    </source>
</evidence>
<feature type="chain" id="PRO_5011286289" description="Lipoprotein" evidence="2">
    <location>
        <begin position="24"/>
        <end position="64"/>
    </location>
</feature>
<evidence type="ECO:0000313" key="4">
    <source>
        <dbReference type="Proteomes" id="UP000198145"/>
    </source>
</evidence>
<accession>A0A246FEA8</accession>
<protein>
    <recommendedName>
        <fullName evidence="5">Lipoprotein</fullName>
    </recommendedName>
</protein>
<evidence type="ECO:0000256" key="1">
    <source>
        <dbReference type="SAM" id="MobiDB-lite"/>
    </source>
</evidence>
<dbReference type="Proteomes" id="UP000198145">
    <property type="component" value="Unassembled WGS sequence"/>
</dbReference>
<feature type="region of interest" description="Disordered" evidence="1">
    <location>
        <begin position="25"/>
        <end position="64"/>
    </location>
</feature>
<dbReference type="RefSeq" id="WP_026079214.1">
    <property type="nucleotide sequence ID" value="NZ_CP189774.1"/>
</dbReference>
<proteinExistence type="predicted"/>
<evidence type="ECO:0008006" key="5">
    <source>
        <dbReference type="Google" id="ProtNLM"/>
    </source>
</evidence>
<sequence length="64" mass="6615">MRAVTPVLSFCLVLVGCAGSGGAPSTCEVMSPPPVMVPSDQNRERVESQSSGDPTPDQKPVNCP</sequence>
<comment type="caution">
    <text evidence="3">The sequence shown here is derived from an EMBL/GenBank/DDBJ whole genome shotgun (WGS) entry which is preliminary data.</text>
</comment>
<dbReference type="EMBL" id="NJBA01000001">
    <property type="protein sequence ID" value="OWP52645.1"/>
    <property type="molecule type" value="Genomic_DNA"/>
</dbReference>
<evidence type="ECO:0000256" key="2">
    <source>
        <dbReference type="SAM" id="SignalP"/>
    </source>
</evidence>
<feature type="signal peptide" evidence="2">
    <location>
        <begin position="1"/>
        <end position="23"/>
    </location>
</feature>
<reference evidence="3 4" key="1">
    <citation type="submission" date="2017-06" db="EMBL/GenBank/DDBJ databases">
        <title>Draft genome of Pseudomonas nitroreducens DF05.</title>
        <authorList>
            <person name="Iyer R."/>
        </authorList>
    </citation>
    <scope>NUCLEOTIDE SEQUENCE [LARGE SCALE GENOMIC DNA]</scope>
    <source>
        <strain evidence="3 4">DF05</strain>
    </source>
</reference>